<evidence type="ECO:0000313" key="2">
    <source>
        <dbReference type="EMBL" id="HGS86821.1"/>
    </source>
</evidence>
<accession>A0A7C4L102</accession>
<dbReference type="SUPFAM" id="SSF51695">
    <property type="entry name" value="PLC-like phosphodiesterases"/>
    <property type="match status" value="1"/>
</dbReference>
<dbReference type="Pfam" id="PF03009">
    <property type="entry name" value="GDPD"/>
    <property type="match status" value="1"/>
</dbReference>
<dbReference type="PROSITE" id="PS51704">
    <property type="entry name" value="GP_PDE"/>
    <property type="match status" value="1"/>
</dbReference>
<dbReference type="EMBL" id="DSXR01000051">
    <property type="protein sequence ID" value="HGS86821.1"/>
    <property type="molecule type" value="Genomic_DNA"/>
</dbReference>
<proteinExistence type="predicted"/>
<dbReference type="GO" id="GO:0008081">
    <property type="term" value="F:phosphoric diester hydrolase activity"/>
    <property type="evidence" value="ECO:0007669"/>
    <property type="project" value="InterPro"/>
</dbReference>
<evidence type="ECO:0000259" key="1">
    <source>
        <dbReference type="PROSITE" id="PS51704"/>
    </source>
</evidence>
<sequence>MNRLFELPKPVIFAHRGASAYAPENTMAAFRLAAQQGVEAIELDAKLSADGEVIVIHDTTVDRTTNAKGEVRKFSVREFQQMDAGSHFSEEFRGEPVPTLRQVFEELGKKLFINVELTNYATPRDQLPEKVATLVKEYQLEEWVLFSSFNPFNLIRVRRELPDCPVGILALEGTAGWLARSFIGRWFAPQIIHPNLKDASAGFIQKEHQRNRRVHVWTVNEPQDIERLFQDRVDGIFTDDPLTAQKIRNQM</sequence>
<dbReference type="PANTHER" id="PTHR46211">
    <property type="entry name" value="GLYCEROPHOSPHORYL DIESTER PHOSPHODIESTERASE"/>
    <property type="match status" value="1"/>
</dbReference>
<comment type="caution">
    <text evidence="2">The sequence shown here is derived from an EMBL/GenBank/DDBJ whole genome shotgun (WGS) entry which is preliminary data.</text>
</comment>
<feature type="domain" description="GP-PDE" evidence="1">
    <location>
        <begin position="10"/>
        <end position="248"/>
    </location>
</feature>
<name>A0A7C4L102_9CHLR</name>
<dbReference type="Gene3D" id="3.20.20.190">
    <property type="entry name" value="Phosphatidylinositol (PI) phosphodiesterase"/>
    <property type="match status" value="1"/>
</dbReference>
<organism evidence="2">
    <name type="scientific">Bellilinea caldifistulae</name>
    <dbReference type="NCBI Taxonomy" id="360411"/>
    <lineage>
        <taxon>Bacteria</taxon>
        <taxon>Bacillati</taxon>
        <taxon>Chloroflexota</taxon>
        <taxon>Anaerolineae</taxon>
        <taxon>Anaerolineales</taxon>
        <taxon>Anaerolineaceae</taxon>
        <taxon>Bellilinea</taxon>
    </lineage>
</organism>
<dbReference type="PANTHER" id="PTHR46211:SF14">
    <property type="entry name" value="GLYCEROPHOSPHODIESTER PHOSPHODIESTERASE"/>
    <property type="match status" value="1"/>
</dbReference>
<dbReference type="InterPro" id="IPR017946">
    <property type="entry name" value="PLC-like_Pdiesterase_TIM-brl"/>
</dbReference>
<dbReference type="AlphaFoldDB" id="A0A7C4L102"/>
<gene>
    <name evidence="2" type="ORF">ENT17_04310</name>
</gene>
<dbReference type="GO" id="GO:0006629">
    <property type="term" value="P:lipid metabolic process"/>
    <property type="evidence" value="ECO:0007669"/>
    <property type="project" value="InterPro"/>
</dbReference>
<reference evidence="2" key="1">
    <citation type="journal article" date="2020" name="mSystems">
        <title>Genome- and Community-Level Interaction Insights into Carbon Utilization and Element Cycling Functions of Hydrothermarchaeota in Hydrothermal Sediment.</title>
        <authorList>
            <person name="Zhou Z."/>
            <person name="Liu Y."/>
            <person name="Xu W."/>
            <person name="Pan J."/>
            <person name="Luo Z.H."/>
            <person name="Li M."/>
        </authorList>
    </citation>
    <scope>NUCLEOTIDE SEQUENCE [LARGE SCALE GENOMIC DNA]</scope>
    <source>
        <strain evidence="2">SpSt-556</strain>
    </source>
</reference>
<protein>
    <submittedName>
        <fullName evidence="2">Glycerophosphodiester phosphodiesterase</fullName>
    </submittedName>
</protein>
<dbReference type="InterPro" id="IPR030395">
    <property type="entry name" value="GP_PDE_dom"/>
</dbReference>